<protein>
    <submittedName>
        <fullName evidence="1">Phospholipase-like protein</fullName>
    </submittedName>
</protein>
<proteinExistence type="predicted"/>
<name>A0A699HS27_TANCI</name>
<evidence type="ECO:0000313" key="1">
    <source>
        <dbReference type="EMBL" id="GEY57264.1"/>
    </source>
</evidence>
<dbReference type="EMBL" id="BKCJ010190039">
    <property type="protein sequence ID" value="GEY57264.1"/>
    <property type="molecule type" value="Genomic_DNA"/>
</dbReference>
<dbReference type="AlphaFoldDB" id="A0A699HS27"/>
<gene>
    <name evidence="1" type="ORF">Tci_429238</name>
</gene>
<accession>A0A699HS27</accession>
<reference evidence="1" key="1">
    <citation type="journal article" date="2019" name="Sci. Rep.">
        <title>Draft genome of Tanacetum cinerariifolium, the natural source of mosquito coil.</title>
        <authorList>
            <person name="Yamashiro T."/>
            <person name="Shiraishi A."/>
            <person name="Satake H."/>
            <person name="Nakayama K."/>
        </authorList>
    </citation>
    <scope>NUCLEOTIDE SEQUENCE</scope>
</reference>
<sequence>MSTLLEISVIARSNDLKDMMVVLFESENQKDLITANNMNIVAKNLATHVRERDQLIGELDNCLGSTTAYESAKLLREMNDDDLAKARFGVFSFSCCSKGDMKFKDRVFPHRVIFMGRLMVNEVDDILMRLVDSLESWNAFSWGEHIWMHLYDEFLNVVFNHKSEHLEGLHKSRNYVPTYTLSGFVWAFKPESNPISDLRPTLPEYKSE</sequence>
<comment type="caution">
    <text evidence="1">The sequence shown here is derived from an EMBL/GenBank/DDBJ whole genome shotgun (WGS) entry which is preliminary data.</text>
</comment>
<organism evidence="1">
    <name type="scientific">Tanacetum cinerariifolium</name>
    <name type="common">Dalmatian daisy</name>
    <name type="synonym">Chrysanthemum cinerariifolium</name>
    <dbReference type="NCBI Taxonomy" id="118510"/>
    <lineage>
        <taxon>Eukaryota</taxon>
        <taxon>Viridiplantae</taxon>
        <taxon>Streptophyta</taxon>
        <taxon>Embryophyta</taxon>
        <taxon>Tracheophyta</taxon>
        <taxon>Spermatophyta</taxon>
        <taxon>Magnoliopsida</taxon>
        <taxon>eudicotyledons</taxon>
        <taxon>Gunneridae</taxon>
        <taxon>Pentapetalae</taxon>
        <taxon>asterids</taxon>
        <taxon>campanulids</taxon>
        <taxon>Asterales</taxon>
        <taxon>Asteraceae</taxon>
        <taxon>Asteroideae</taxon>
        <taxon>Anthemideae</taxon>
        <taxon>Anthemidinae</taxon>
        <taxon>Tanacetum</taxon>
    </lineage>
</organism>